<organism evidence="7 8">
    <name type="scientific">Aliigemmobacter aestuarii</name>
    <dbReference type="NCBI Taxonomy" id="1445661"/>
    <lineage>
        <taxon>Bacteria</taxon>
        <taxon>Pseudomonadati</taxon>
        <taxon>Pseudomonadota</taxon>
        <taxon>Alphaproteobacteria</taxon>
        <taxon>Rhodobacterales</taxon>
        <taxon>Paracoccaceae</taxon>
        <taxon>Aliigemmobacter</taxon>
    </lineage>
</organism>
<dbReference type="GO" id="GO:0016020">
    <property type="term" value="C:membrane"/>
    <property type="evidence" value="ECO:0007669"/>
    <property type="project" value="UniProtKB-SubCell"/>
</dbReference>
<keyword evidence="8" id="KW-1185">Reference proteome</keyword>
<dbReference type="GO" id="GO:0033013">
    <property type="term" value="P:tetrapyrrole metabolic process"/>
    <property type="evidence" value="ECO:0007669"/>
    <property type="project" value="UniProtKB-ARBA"/>
</dbReference>
<name>A0A4S3MU98_9RHOB</name>
<dbReference type="InterPro" id="IPR004307">
    <property type="entry name" value="TspO_MBR"/>
</dbReference>
<protein>
    <submittedName>
        <fullName evidence="7">Tryptophan-rich sensory protein</fullName>
    </submittedName>
</protein>
<evidence type="ECO:0000256" key="5">
    <source>
        <dbReference type="ARBA" id="ARBA00023136"/>
    </source>
</evidence>
<dbReference type="PIRSF" id="PIRSF005859">
    <property type="entry name" value="PBR"/>
    <property type="match status" value="1"/>
</dbReference>
<dbReference type="RefSeq" id="WP_136394114.1">
    <property type="nucleotide sequence ID" value="NZ_SSND01000001.1"/>
</dbReference>
<dbReference type="Pfam" id="PF03073">
    <property type="entry name" value="TspO_MBR"/>
    <property type="match status" value="1"/>
</dbReference>
<dbReference type="OrthoDB" id="9795496at2"/>
<dbReference type="EMBL" id="SSND01000001">
    <property type="protein sequence ID" value="THD85743.1"/>
    <property type="molecule type" value="Genomic_DNA"/>
</dbReference>
<proteinExistence type="inferred from homology"/>
<reference evidence="7 8" key="1">
    <citation type="submission" date="2019-04" db="EMBL/GenBank/DDBJ databases">
        <title>Draft genome sequence of Gemmobacter aestuarii sp. nov.</title>
        <authorList>
            <person name="Hameed A."/>
            <person name="Lin S.-Y."/>
            <person name="Shahina M."/>
            <person name="Lai W.-A."/>
            <person name="Young C.-C."/>
        </authorList>
    </citation>
    <scope>NUCLEOTIDE SEQUENCE [LARGE SCALE GENOMIC DNA]</scope>
    <source>
        <strain evidence="7 8">CC-PW-75</strain>
    </source>
</reference>
<gene>
    <name evidence="7" type="ORF">E7811_08660</name>
</gene>
<evidence type="ECO:0000313" key="8">
    <source>
        <dbReference type="Proteomes" id="UP000309450"/>
    </source>
</evidence>
<keyword evidence="4 6" id="KW-1133">Transmembrane helix</keyword>
<dbReference type="PANTHER" id="PTHR10057">
    <property type="entry name" value="PERIPHERAL-TYPE BENZODIAZEPINE RECEPTOR"/>
    <property type="match status" value="1"/>
</dbReference>
<accession>A0A4S3MU98</accession>
<comment type="caution">
    <text evidence="7">The sequence shown here is derived from an EMBL/GenBank/DDBJ whole genome shotgun (WGS) entry which is preliminary data.</text>
</comment>
<sequence>MSRRMVHLLFIIGTMASGAAMGFFVVPGQGYADVIRPFFAPPDWLFGPVWTVLYVLIGWAGARSYLDGGAFRLWLLQMALNLTWTPVYFGLGAPWSGLVVIVLLLVAILAFIRAEWPRDRFTALLFAPYSAWVAFATVLNASIAVLN</sequence>
<evidence type="ECO:0000256" key="2">
    <source>
        <dbReference type="ARBA" id="ARBA00007524"/>
    </source>
</evidence>
<evidence type="ECO:0000256" key="3">
    <source>
        <dbReference type="ARBA" id="ARBA00022692"/>
    </source>
</evidence>
<keyword evidence="3 6" id="KW-0812">Transmembrane</keyword>
<dbReference type="CDD" id="cd15904">
    <property type="entry name" value="TSPO_MBR"/>
    <property type="match status" value="1"/>
</dbReference>
<keyword evidence="5 6" id="KW-0472">Membrane</keyword>
<dbReference type="InterPro" id="IPR038330">
    <property type="entry name" value="TspO/MBR-related_sf"/>
</dbReference>
<evidence type="ECO:0000256" key="4">
    <source>
        <dbReference type="ARBA" id="ARBA00022989"/>
    </source>
</evidence>
<feature type="transmembrane region" description="Helical" evidence="6">
    <location>
        <begin position="48"/>
        <end position="66"/>
    </location>
</feature>
<comment type="subcellular location">
    <subcellularLocation>
        <location evidence="1">Membrane</location>
        <topology evidence="1">Multi-pass membrane protein</topology>
    </subcellularLocation>
</comment>
<dbReference type="Proteomes" id="UP000309450">
    <property type="component" value="Unassembled WGS sequence"/>
</dbReference>
<dbReference type="Gene3D" id="1.20.1260.100">
    <property type="entry name" value="TspO/MBR protein"/>
    <property type="match status" value="1"/>
</dbReference>
<dbReference type="FunFam" id="1.20.1260.100:FF:000001">
    <property type="entry name" value="translocator protein 2"/>
    <property type="match status" value="1"/>
</dbReference>
<evidence type="ECO:0000256" key="6">
    <source>
        <dbReference type="SAM" id="Phobius"/>
    </source>
</evidence>
<evidence type="ECO:0000256" key="1">
    <source>
        <dbReference type="ARBA" id="ARBA00004141"/>
    </source>
</evidence>
<feature type="transmembrane region" description="Helical" evidence="6">
    <location>
        <begin position="124"/>
        <end position="146"/>
    </location>
</feature>
<dbReference type="AlphaFoldDB" id="A0A4S3MU98"/>
<dbReference type="PANTHER" id="PTHR10057:SF0">
    <property type="entry name" value="TRANSLOCATOR PROTEIN"/>
    <property type="match status" value="1"/>
</dbReference>
<evidence type="ECO:0000313" key="7">
    <source>
        <dbReference type="EMBL" id="THD85743.1"/>
    </source>
</evidence>
<feature type="transmembrane region" description="Helical" evidence="6">
    <location>
        <begin position="95"/>
        <end position="112"/>
    </location>
</feature>
<comment type="similarity">
    <text evidence="2">Belongs to the TspO/BZRP family.</text>
</comment>